<dbReference type="Proteomes" id="UP000051155">
    <property type="component" value="Unassembled WGS sequence"/>
</dbReference>
<evidence type="ECO:0000313" key="1">
    <source>
        <dbReference type="EMBL" id="KRL36492.1"/>
    </source>
</evidence>
<proteinExistence type="predicted"/>
<keyword evidence="2" id="KW-1185">Reference proteome</keyword>
<dbReference type="AlphaFoldDB" id="A0A0R1PW11"/>
<name>A0A0R1PW11_9LACO</name>
<evidence type="ECO:0008006" key="3">
    <source>
        <dbReference type="Google" id="ProtNLM"/>
    </source>
</evidence>
<evidence type="ECO:0000313" key="2">
    <source>
        <dbReference type="Proteomes" id="UP000051155"/>
    </source>
</evidence>
<dbReference type="STRING" id="1423812.FD20_GL001242"/>
<gene>
    <name evidence="1" type="ORF">FD20_GL001242</name>
</gene>
<comment type="caution">
    <text evidence="1">The sequence shown here is derived from an EMBL/GenBank/DDBJ whole genome shotgun (WGS) entry which is preliminary data.</text>
</comment>
<reference evidence="1 2" key="1">
    <citation type="journal article" date="2015" name="Genome Announc.">
        <title>Expanding the biotechnology potential of lactobacilli through comparative genomics of 213 strains and associated genera.</title>
        <authorList>
            <person name="Sun Z."/>
            <person name="Harris H.M."/>
            <person name="McCann A."/>
            <person name="Guo C."/>
            <person name="Argimon S."/>
            <person name="Zhang W."/>
            <person name="Yang X."/>
            <person name="Jeffery I.B."/>
            <person name="Cooney J.C."/>
            <person name="Kagawa T.F."/>
            <person name="Liu W."/>
            <person name="Song Y."/>
            <person name="Salvetti E."/>
            <person name="Wrobel A."/>
            <person name="Rasinkangas P."/>
            <person name="Parkhill J."/>
            <person name="Rea M.C."/>
            <person name="O'Sullivan O."/>
            <person name="Ritari J."/>
            <person name="Douillard F.P."/>
            <person name="Paul Ross R."/>
            <person name="Yang R."/>
            <person name="Briner A.E."/>
            <person name="Felis G.E."/>
            <person name="de Vos W.M."/>
            <person name="Barrangou R."/>
            <person name="Klaenhammer T.R."/>
            <person name="Caufield P.W."/>
            <person name="Cui Y."/>
            <person name="Zhang H."/>
            <person name="O'Toole P.W."/>
        </authorList>
    </citation>
    <scope>NUCLEOTIDE SEQUENCE [LARGE SCALE GENOMIC DNA]</scope>
    <source>
        <strain evidence="1 2">DSM 19971</strain>
    </source>
</reference>
<sequence>METSSKLRVRAKMSQPFLLRRVSVEKDYSLLFERGVTALSNNAYGQACELLTECYINKKSFRSNFLLTTALAKHGDYETAGNLAEEYLSEYIRNNDYFEKYIIINAKAGHFIHLKKILISIDDYLSEAERKSFMALIAAEERSYLIEKNSLIDVLRKKIMHCGQNGALEQRVIFKKAYLLPSKIFFQVGEYLLNDPDIHSLIKANILDDFRVLQVMNEVSFYFIDQGKYTLVPGKLHELENTAIYNYFQTKIFSDKNQVLQTEYWREVRLKLILLYPYEQELVQPTKLWLHALLMDDPSLQFPCQIKKWAELLENELSTWQIN</sequence>
<dbReference type="PATRIC" id="fig|1423812.3.peg.1325"/>
<accession>A0A0R1PW11</accession>
<dbReference type="EMBL" id="AZEG01000027">
    <property type="protein sequence ID" value="KRL36492.1"/>
    <property type="molecule type" value="Genomic_DNA"/>
</dbReference>
<protein>
    <recommendedName>
        <fullName evidence="3">TPR repeat-containing protein</fullName>
    </recommendedName>
</protein>
<organism evidence="1 2">
    <name type="scientific">Liquorilactobacillus uvarum DSM 19971</name>
    <dbReference type="NCBI Taxonomy" id="1423812"/>
    <lineage>
        <taxon>Bacteria</taxon>
        <taxon>Bacillati</taxon>
        <taxon>Bacillota</taxon>
        <taxon>Bacilli</taxon>
        <taxon>Lactobacillales</taxon>
        <taxon>Lactobacillaceae</taxon>
        <taxon>Liquorilactobacillus</taxon>
    </lineage>
</organism>